<evidence type="ECO:0000256" key="1">
    <source>
        <dbReference type="SAM" id="MobiDB-lite"/>
    </source>
</evidence>
<dbReference type="InterPro" id="IPR036063">
    <property type="entry name" value="Smr_dom_sf"/>
</dbReference>
<feature type="region of interest" description="Disordered" evidence="1">
    <location>
        <begin position="347"/>
        <end position="366"/>
    </location>
</feature>
<dbReference type="EMBL" id="NAJO01000093">
    <property type="protein sequence ID" value="OQN95476.1"/>
    <property type="molecule type" value="Genomic_DNA"/>
</dbReference>
<name>A0A1V8S8K1_9PEZI</name>
<dbReference type="STRING" id="1507870.A0A1V8S8K1"/>
<evidence type="ECO:0000259" key="2">
    <source>
        <dbReference type="PROSITE" id="PS50828"/>
    </source>
</evidence>
<comment type="caution">
    <text evidence="3">The sequence shown here is derived from an EMBL/GenBank/DDBJ whole genome shotgun (WGS) entry which is preliminary data.</text>
</comment>
<dbReference type="Proteomes" id="UP000192596">
    <property type="component" value="Unassembled WGS sequence"/>
</dbReference>
<dbReference type="GO" id="GO:0005634">
    <property type="term" value="C:nucleus"/>
    <property type="evidence" value="ECO:0007669"/>
    <property type="project" value="TreeGrafter"/>
</dbReference>
<dbReference type="PROSITE" id="PS50828">
    <property type="entry name" value="SMR"/>
    <property type="match status" value="1"/>
</dbReference>
<proteinExistence type="predicted"/>
<protein>
    <recommendedName>
        <fullName evidence="2">Smr domain-containing protein</fullName>
    </recommendedName>
</protein>
<sequence>MDEFAEKLEAEFCPPLDPALVSAIIWDYDLQSDQGLADARSTLSQLKVSADAEEAAEFDPSGTGGNDVVPSEHAIAVASRTPSPKSTASISDGLSSLSLDSAGTPHDSDVNLDDLDEETKILLLHDVLGDQVDSYTIQHTLRTCKGEWNAAFGELLNHVHIRESASEGEEYMSTKGIDGFAELYGRQGRKGKAKNRKFKSVDERRSSSMPSPPDQAQKPALNKWQQAAKDIDFIVTRTGMDNTKVKSAYYNHEANLSRTVNALLKQYMHDNADMQVTTNNDTVAANALALGFEFPSLHANYLAALIRLTHPSTASAFDLAEALTAKPSSINGNIQIIPQYARPIPEAPTMSSQKSTNGSYVPSHPGANITEAQYAQARDYAKSQARAARKHPGAAGYYTALASSHSASMNSARAKSFSALAASQSTATSVDLHGVDVVNGVRIAMERVDAWWAGLGEARVNGRVGAGARGGGYEVIVGKGTHSEGGRGKLGPAVGGALRKAGWRVEDEGGKLRVNGKR</sequence>
<dbReference type="InterPro" id="IPR052772">
    <property type="entry name" value="Endo/PolyKinase_Domain-Protein"/>
</dbReference>
<organism evidence="3 4">
    <name type="scientific">Cryoendolithus antarcticus</name>
    <dbReference type="NCBI Taxonomy" id="1507870"/>
    <lineage>
        <taxon>Eukaryota</taxon>
        <taxon>Fungi</taxon>
        <taxon>Dikarya</taxon>
        <taxon>Ascomycota</taxon>
        <taxon>Pezizomycotina</taxon>
        <taxon>Dothideomycetes</taxon>
        <taxon>Dothideomycetidae</taxon>
        <taxon>Cladosporiales</taxon>
        <taxon>Cladosporiaceae</taxon>
        <taxon>Cryoendolithus</taxon>
    </lineage>
</organism>
<dbReference type="InterPro" id="IPR058864">
    <property type="entry name" value="UBA_10"/>
</dbReference>
<dbReference type="SUPFAM" id="SSF160443">
    <property type="entry name" value="SMR domain-like"/>
    <property type="match status" value="1"/>
</dbReference>
<feature type="compositionally biased region" description="Polar residues" evidence="1">
    <location>
        <begin position="349"/>
        <end position="360"/>
    </location>
</feature>
<accession>A0A1V8S8K1</accession>
<feature type="domain" description="Smr" evidence="2">
    <location>
        <begin position="430"/>
        <end position="517"/>
    </location>
</feature>
<reference evidence="4" key="1">
    <citation type="submission" date="2017-03" db="EMBL/GenBank/DDBJ databases">
        <title>Genomes of endolithic fungi from Antarctica.</title>
        <authorList>
            <person name="Coleine C."/>
            <person name="Masonjones S."/>
            <person name="Stajich J.E."/>
        </authorList>
    </citation>
    <scope>NUCLEOTIDE SEQUENCE [LARGE SCALE GENOMIC DNA]</scope>
    <source>
        <strain evidence="4">CCFEE 5527</strain>
    </source>
</reference>
<dbReference type="Gene3D" id="3.30.1370.110">
    <property type="match status" value="1"/>
</dbReference>
<dbReference type="InterPro" id="IPR002625">
    <property type="entry name" value="Smr_dom"/>
</dbReference>
<evidence type="ECO:0000313" key="4">
    <source>
        <dbReference type="Proteomes" id="UP000192596"/>
    </source>
</evidence>
<dbReference type="PANTHER" id="PTHR46535">
    <property type="entry name" value="NEDD4-BINDING PROTEIN 2"/>
    <property type="match status" value="1"/>
</dbReference>
<dbReference type="InParanoid" id="A0A1V8S8K1"/>
<evidence type="ECO:0000313" key="3">
    <source>
        <dbReference type="EMBL" id="OQN95476.1"/>
    </source>
</evidence>
<keyword evidence="4" id="KW-1185">Reference proteome</keyword>
<dbReference type="GO" id="GO:0004519">
    <property type="term" value="F:endonuclease activity"/>
    <property type="evidence" value="ECO:0007669"/>
    <property type="project" value="TreeGrafter"/>
</dbReference>
<feature type="region of interest" description="Disordered" evidence="1">
    <location>
        <begin position="188"/>
        <end position="222"/>
    </location>
</feature>
<feature type="compositionally biased region" description="Basic residues" evidence="1">
    <location>
        <begin position="188"/>
        <end position="198"/>
    </location>
</feature>
<dbReference type="AlphaFoldDB" id="A0A1V8S8K1"/>
<dbReference type="OrthoDB" id="443981at2759"/>
<dbReference type="Pfam" id="PF26286">
    <property type="entry name" value="UBA_10"/>
    <property type="match status" value="1"/>
</dbReference>
<gene>
    <name evidence="3" type="ORF">B0A48_18323</name>
</gene>
<dbReference type="PANTHER" id="PTHR46535:SF1">
    <property type="entry name" value="NEDD4-BINDING PROTEIN 2"/>
    <property type="match status" value="1"/>
</dbReference>